<protein>
    <submittedName>
        <fullName evidence="6">LytTR family transcriptional regulator</fullName>
    </submittedName>
</protein>
<evidence type="ECO:0000256" key="3">
    <source>
        <dbReference type="ARBA" id="ARBA00023125"/>
    </source>
</evidence>
<reference evidence="6 7" key="1">
    <citation type="submission" date="2021-06" db="EMBL/GenBank/DDBJ databases">
        <title>Description of novel taxa of the family Lachnospiraceae.</title>
        <authorList>
            <person name="Chaplin A.V."/>
            <person name="Sokolova S.R."/>
            <person name="Pikina A.P."/>
            <person name="Korzhanova M."/>
            <person name="Belova V."/>
            <person name="Korostin D."/>
            <person name="Efimov B.A."/>
        </authorList>
    </citation>
    <scope>NUCLEOTIDE SEQUENCE [LARGE SCALE GENOMIC DNA]</scope>
    <source>
        <strain evidence="6 7">ASD4241</strain>
    </source>
</reference>
<dbReference type="Pfam" id="PF04397">
    <property type="entry name" value="LytTR"/>
    <property type="match status" value="1"/>
</dbReference>
<dbReference type="InterPro" id="IPR007492">
    <property type="entry name" value="LytTR_DNA-bd_dom"/>
</dbReference>
<keyword evidence="2" id="KW-0805">Transcription regulation</keyword>
<dbReference type="PANTHER" id="PTHR37299">
    <property type="entry name" value="TRANSCRIPTIONAL REGULATOR-RELATED"/>
    <property type="match status" value="1"/>
</dbReference>
<dbReference type="Proteomes" id="UP001314681">
    <property type="component" value="Unassembled WGS sequence"/>
</dbReference>
<accession>A0ABS6K932</accession>
<proteinExistence type="predicted"/>
<dbReference type="PANTHER" id="PTHR37299:SF2">
    <property type="entry name" value="HTH LYTTR-TYPE DOMAIN-CONTAINING PROTEIN"/>
    <property type="match status" value="1"/>
</dbReference>
<evidence type="ECO:0000313" key="7">
    <source>
        <dbReference type="Proteomes" id="UP001314681"/>
    </source>
</evidence>
<organism evidence="6 7">
    <name type="scientific">Diplocloster modestus</name>
    <dbReference type="NCBI Taxonomy" id="2850322"/>
    <lineage>
        <taxon>Bacteria</taxon>
        <taxon>Bacillati</taxon>
        <taxon>Bacillota</taxon>
        <taxon>Clostridia</taxon>
        <taxon>Lachnospirales</taxon>
        <taxon>Lachnospiraceae</taxon>
        <taxon>Diplocloster</taxon>
    </lineage>
</organism>
<dbReference type="EMBL" id="JAHQCX010000008">
    <property type="protein sequence ID" value="MBU9727023.1"/>
    <property type="molecule type" value="Genomic_DNA"/>
</dbReference>
<dbReference type="RefSeq" id="WP_158355133.1">
    <property type="nucleotide sequence ID" value="NZ_JAHQCX010000008.1"/>
</dbReference>
<evidence type="ECO:0000256" key="4">
    <source>
        <dbReference type="ARBA" id="ARBA00023163"/>
    </source>
</evidence>
<dbReference type="PROSITE" id="PS50930">
    <property type="entry name" value="HTH_LYTTR"/>
    <property type="match status" value="1"/>
</dbReference>
<dbReference type="Gene3D" id="2.40.50.1020">
    <property type="entry name" value="LytTr DNA-binding domain"/>
    <property type="match status" value="1"/>
</dbReference>
<evidence type="ECO:0000313" key="6">
    <source>
        <dbReference type="EMBL" id="MBU9727023.1"/>
    </source>
</evidence>
<feature type="domain" description="HTH LytTR-type" evidence="5">
    <location>
        <begin position="42"/>
        <end position="146"/>
    </location>
</feature>
<dbReference type="InterPro" id="IPR046947">
    <property type="entry name" value="LytR-like"/>
</dbReference>
<name>A0ABS6K932_9FIRM</name>
<evidence type="ECO:0000256" key="1">
    <source>
        <dbReference type="ARBA" id="ARBA00022490"/>
    </source>
</evidence>
<evidence type="ECO:0000256" key="2">
    <source>
        <dbReference type="ARBA" id="ARBA00023015"/>
    </source>
</evidence>
<comment type="caution">
    <text evidence="6">The sequence shown here is derived from an EMBL/GenBank/DDBJ whole genome shotgun (WGS) entry which is preliminary data.</text>
</comment>
<keyword evidence="4" id="KW-0804">Transcription</keyword>
<gene>
    <name evidence="6" type="ORF">KTH90_13450</name>
</gene>
<keyword evidence="7" id="KW-1185">Reference proteome</keyword>
<keyword evidence="1" id="KW-0963">Cytoplasm</keyword>
<keyword evidence="3" id="KW-0238">DNA-binding</keyword>
<evidence type="ECO:0000259" key="5">
    <source>
        <dbReference type="PROSITE" id="PS50930"/>
    </source>
</evidence>
<dbReference type="SMART" id="SM00850">
    <property type="entry name" value="LytTR"/>
    <property type="match status" value="1"/>
</dbReference>
<sequence>MQIEIKIDRSYKEPRIIVLTDSLTEEVSHILKKLSEDVPQIISGNKNEKIEVLEQAELIRIYANTGKVFAVTEKGEYTLRLRLYEIEERLNTHQFVRISNSEIINLKKVNNFDLSLTGTICVRMSNGTTTYVSRRYVSKIKKILGI</sequence>